<protein>
    <recommendedName>
        <fullName evidence="4">DUF2946 domain-containing protein</fullName>
    </recommendedName>
</protein>
<evidence type="ECO:0000313" key="3">
    <source>
        <dbReference type="Proteomes" id="UP000187012"/>
    </source>
</evidence>
<evidence type="ECO:0008006" key="4">
    <source>
        <dbReference type="Google" id="ProtNLM"/>
    </source>
</evidence>
<evidence type="ECO:0000256" key="1">
    <source>
        <dbReference type="SAM" id="MobiDB-lite"/>
    </source>
</evidence>
<reference evidence="2 3" key="1">
    <citation type="submission" date="2016-12" db="EMBL/GenBank/DDBJ databases">
        <authorList>
            <person name="Song W.-J."/>
            <person name="Kurnit D.M."/>
        </authorList>
    </citation>
    <scope>NUCLEOTIDE SEQUENCE [LARGE SCALE GENOMIC DNA]</scope>
    <source>
        <strain evidence="2 3">STM7296</strain>
    </source>
</reference>
<sequence length="315" mass="32832">MRTTGSTGRGKPPRLASLCLLSWILTVRLANRPGCRVYGAVATGSKPASSIAPAICSCSSADSTFTVFAARSISTLAAGSRFVIALLTALAHPPHDMSATLNSIFAAPYNEKRLQHEASHNGNVNGGDVAGLTEQRDGCRHEHVDSSDSQTSRADEAAATQPLCRYALTRSRAYSGPDPVLDSAPMSYWRKLFLVVLLALSLPVQSFAAVSMICAVSAAADDGATAHHLHQSGSADQHAVIAEDDDHHGHHHNGGHHMHACLTCASCCVGAVLPVVPAVCAAAEPAHFPVPLPPAAGVVLFLTGGIERPPRAILI</sequence>
<organism evidence="2 3">
    <name type="scientific">Paraburkholderia ribeironis</name>
    <dbReference type="NCBI Taxonomy" id="1247936"/>
    <lineage>
        <taxon>Bacteria</taxon>
        <taxon>Pseudomonadati</taxon>
        <taxon>Pseudomonadota</taxon>
        <taxon>Betaproteobacteria</taxon>
        <taxon>Burkholderiales</taxon>
        <taxon>Burkholderiaceae</taxon>
        <taxon>Paraburkholderia</taxon>
    </lineage>
</organism>
<feature type="compositionally biased region" description="Basic and acidic residues" evidence="1">
    <location>
        <begin position="134"/>
        <end position="146"/>
    </location>
</feature>
<dbReference type="STRING" id="1247936.BN2475_950028"/>
<dbReference type="Proteomes" id="UP000187012">
    <property type="component" value="Unassembled WGS sequence"/>
</dbReference>
<evidence type="ECO:0000313" key="2">
    <source>
        <dbReference type="EMBL" id="SIT48200.1"/>
    </source>
</evidence>
<accession>A0A1N7SLE3</accession>
<keyword evidence="3" id="KW-1185">Reference proteome</keyword>
<name>A0A1N7SLE3_9BURK</name>
<dbReference type="AlphaFoldDB" id="A0A1N7SLE3"/>
<proteinExistence type="predicted"/>
<feature type="region of interest" description="Disordered" evidence="1">
    <location>
        <begin position="118"/>
        <end position="158"/>
    </location>
</feature>
<dbReference type="EMBL" id="CYGX02000095">
    <property type="protein sequence ID" value="SIT48200.1"/>
    <property type="molecule type" value="Genomic_DNA"/>
</dbReference>
<gene>
    <name evidence="2" type="ORF">BN2475_950028</name>
</gene>